<evidence type="ECO:0000313" key="3">
    <source>
        <dbReference type="Proteomes" id="UP000789405"/>
    </source>
</evidence>
<keyword evidence="3" id="KW-1185">Reference proteome</keyword>
<feature type="compositionally biased region" description="Polar residues" evidence="1">
    <location>
        <begin position="14"/>
        <end position="58"/>
    </location>
</feature>
<feature type="non-terminal residue" evidence="2">
    <location>
        <position position="1"/>
    </location>
</feature>
<feature type="region of interest" description="Disordered" evidence="1">
    <location>
        <begin position="1"/>
        <end position="58"/>
    </location>
</feature>
<evidence type="ECO:0000313" key="2">
    <source>
        <dbReference type="EMBL" id="CAG8764019.1"/>
    </source>
</evidence>
<dbReference type="EMBL" id="CAJVPY010017845">
    <property type="protein sequence ID" value="CAG8764019.1"/>
    <property type="molecule type" value="Genomic_DNA"/>
</dbReference>
<reference evidence="2" key="1">
    <citation type="submission" date="2021-06" db="EMBL/GenBank/DDBJ databases">
        <authorList>
            <person name="Kallberg Y."/>
            <person name="Tangrot J."/>
            <person name="Rosling A."/>
        </authorList>
    </citation>
    <scope>NUCLEOTIDE SEQUENCE</scope>
    <source>
        <strain evidence="2">MA453B</strain>
    </source>
</reference>
<organism evidence="2 3">
    <name type="scientific">Dentiscutata erythropus</name>
    <dbReference type="NCBI Taxonomy" id="1348616"/>
    <lineage>
        <taxon>Eukaryota</taxon>
        <taxon>Fungi</taxon>
        <taxon>Fungi incertae sedis</taxon>
        <taxon>Mucoromycota</taxon>
        <taxon>Glomeromycotina</taxon>
        <taxon>Glomeromycetes</taxon>
        <taxon>Diversisporales</taxon>
        <taxon>Gigasporaceae</taxon>
        <taxon>Dentiscutata</taxon>
    </lineage>
</organism>
<comment type="caution">
    <text evidence="2">The sequence shown here is derived from an EMBL/GenBank/DDBJ whole genome shotgun (WGS) entry which is preliminary data.</text>
</comment>
<proteinExistence type="predicted"/>
<protein>
    <submittedName>
        <fullName evidence="2">19347_t:CDS:1</fullName>
    </submittedName>
</protein>
<gene>
    <name evidence="2" type="ORF">DERYTH_LOCUS18085</name>
</gene>
<dbReference type="AlphaFoldDB" id="A0A9N9NU25"/>
<feature type="compositionally biased region" description="Low complexity" evidence="1">
    <location>
        <begin position="1"/>
        <end position="13"/>
    </location>
</feature>
<sequence>LLTSSKKSKTSVSAQTPTSIRNTSRRSYSSATPKDNQTNPDKSQTVLKEGTSTTSNPQ</sequence>
<evidence type="ECO:0000256" key="1">
    <source>
        <dbReference type="SAM" id="MobiDB-lite"/>
    </source>
</evidence>
<accession>A0A9N9NU25</accession>
<dbReference type="Proteomes" id="UP000789405">
    <property type="component" value="Unassembled WGS sequence"/>
</dbReference>
<name>A0A9N9NU25_9GLOM</name>